<comment type="caution">
    <text evidence="1">The sequence shown here is derived from an EMBL/GenBank/DDBJ whole genome shotgun (WGS) entry which is preliminary data.</text>
</comment>
<sequence length="191" mass="21149">MTPSIHLRSFNSADKTGVPLPRTASHRCCSFTSLSFLHFSLNAFLSLAKFYRLRALEQLLLDAAVGGFASEVGGSSQPQNPLPGLKKRILRDLKEQQGLKRSKVDVVIWWSPSDEKRSSSVTISSSSANVACSLISLIEGSCPALPLGRREKSKVLHQDTSSCSYFRDLKEQHERKPREFGSTFVEAIPRV</sequence>
<reference evidence="1 2" key="1">
    <citation type="journal article" date="2015" name="Genome Biol.">
        <title>Comparative genomics of Steinernema reveals deeply conserved gene regulatory networks.</title>
        <authorList>
            <person name="Dillman A.R."/>
            <person name="Macchietto M."/>
            <person name="Porter C.F."/>
            <person name="Rogers A."/>
            <person name="Williams B."/>
            <person name="Antoshechkin I."/>
            <person name="Lee M.M."/>
            <person name="Goodwin Z."/>
            <person name="Lu X."/>
            <person name="Lewis E.E."/>
            <person name="Goodrich-Blair H."/>
            <person name="Stock S.P."/>
            <person name="Adams B.J."/>
            <person name="Sternberg P.W."/>
            <person name="Mortazavi A."/>
        </authorList>
    </citation>
    <scope>NUCLEOTIDE SEQUENCE [LARGE SCALE GENOMIC DNA]</scope>
    <source>
        <strain evidence="1 2">ALL</strain>
    </source>
</reference>
<dbReference type="EMBL" id="AZBU02000001">
    <property type="protein sequence ID" value="TMS34154.1"/>
    <property type="molecule type" value="Genomic_DNA"/>
</dbReference>
<name>A0A4U8UM99_STECR</name>
<accession>A0A4U8UM99</accession>
<evidence type="ECO:0000313" key="1">
    <source>
        <dbReference type="EMBL" id="TMS34154.1"/>
    </source>
</evidence>
<reference evidence="1 2" key="2">
    <citation type="journal article" date="2019" name="G3 (Bethesda)">
        <title>Hybrid Assembly of the Genome of the Entomopathogenic Nematode Steinernema carpocapsae Identifies the X-Chromosome.</title>
        <authorList>
            <person name="Serra L."/>
            <person name="Macchietto M."/>
            <person name="Macias-Munoz A."/>
            <person name="McGill C.J."/>
            <person name="Rodriguez I.M."/>
            <person name="Rodriguez B."/>
            <person name="Murad R."/>
            <person name="Mortazavi A."/>
        </authorList>
    </citation>
    <scope>NUCLEOTIDE SEQUENCE [LARGE SCALE GENOMIC DNA]</scope>
    <source>
        <strain evidence="1 2">ALL</strain>
    </source>
</reference>
<protein>
    <submittedName>
        <fullName evidence="1">Uncharacterized protein</fullName>
    </submittedName>
</protein>
<keyword evidence="2" id="KW-1185">Reference proteome</keyword>
<proteinExistence type="predicted"/>
<evidence type="ECO:0000313" key="2">
    <source>
        <dbReference type="Proteomes" id="UP000298663"/>
    </source>
</evidence>
<gene>
    <name evidence="1" type="ORF">L596_001794</name>
</gene>
<dbReference type="Proteomes" id="UP000298663">
    <property type="component" value="Unassembled WGS sequence"/>
</dbReference>
<organism evidence="1 2">
    <name type="scientific">Steinernema carpocapsae</name>
    <name type="common">Entomopathogenic nematode</name>
    <dbReference type="NCBI Taxonomy" id="34508"/>
    <lineage>
        <taxon>Eukaryota</taxon>
        <taxon>Metazoa</taxon>
        <taxon>Ecdysozoa</taxon>
        <taxon>Nematoda</taxon>
        <taxon>Chromadorea</taxon>
        <taxon>Rhabditida</taxon>
        <taxon>Tylenchina</taxon>
        <taxon>Panagrolaimomorpha</taxon>
        <taxon>Strongyloidoidea</taxon>
        <taxon>Steinernematidae</taxon>
        <taxon>Steinernema</taxon>
    </lineage>
</organism>
<dbReference type="AlphaFoldDB" id="A0A4U8UM99"/>